<keyword evidence="15" id="KW-1185">Reference proteome</keyword>
<keyword evidence="5" id="KW-0808">Transferase</keyword>
<proteinExistence type="predicted"/>
<evidence type="ECO:0000256" key="6">
    <source>
        <dbReference type="ARBA" id="ARBA00022692"/>
    </source>
</evidence>
<name>A0A1I1LY06_9BACT</name>
<dbReference type="Gene3D" id="3.30.565.10">
    <property type="entry name" value="Histidine kinase-like ATPase, C-terminal domain"/>
    <property type="match status" value="1"/>
</dbReference>
<evidence type="ECO:0000256" key="8">
    <source>
        <dbReference type="ARBA" id="ARBA00022989"/>
    </source>
</evidence>
<protein>
    <recommendedName>
        <fullName evidence="3">histidine kinase</fullName>
        <ecNumber evidence="3">2.7.13.3</ecNumber>
    </recommendedName>
</protein>
<organism evidence="14 15">
    <name type="scientific">Flexibacter flexilis DSM 6793</name>
    <dbReference type="NCBI Taxonomy" id="927664"/>
    <lineage>
        <taxon>Bacteria</taxon>
        <taxon>Pseudomonadati</taxon>
        <taxon>Bacteroidota</taxon>
        <taxon>Cytophagia</taxon>
        <taxon>Cytophagales</taxon>
        <taxon>Flexibacteraceae</taxon>
        <taxon>Flexibacter</taxon>
    </lineage>
</organism>
<dbReference type="Pfam" id="PF02518">
    <property type="entry name" value="HATPase_c"/>
    <property type="match status" value="1"/>
</dbReference>
<comment type="subcellular location">
    <subcellularLocation>
        <location evidence="2">Membrane</location>
    </subcellularLocation>
</comment>
<reference evidence="14 15" key="1">
    <citation type="submission" date="2016-10" db="EMBL/GenBank/DDBJ databases">
        <authorList>
            <person name="de Groot N.N."/>
        </authorList>
    </citation>
    <scope>NUCLEOTIDE SEQUENCE [LARGE SCALE GENOMIC DNA]</scope>
    <source>
        <strain evidence="14 15">DSM 6793</strain>
    </source>
</reference>
<keyword evidence="6 11" id="KW-0812">Transmembrane</keyword>
<feature type="domain" description="HAMP" evidence="13">
    <location>
        <begin position="181"/>
        <end position="235"/>
    </location>
</feature>
<dbReference type="Pfam" id="PF00512">
    <property type="entry name" value="HisKA"/>
    <property type="match status" value="1"/>
</dbReference>
<dbReference type="SUPFAM" id="SSF158472">
    <property type="entry name" value="HAMP domain-like"/>
    <property type="match status" value="1"/>
</dbReference>
<dbReference type="EC" id="2.7.13.3" evidence="3"/>
<dbReference type="InterPro" id="IPR004358">
    <property type="entry name" value="Sig_transdc_His_kin-like_C"/>
</dbReference>
<evidence type="ECO:0000259" key="13">
    <source>
        <dbReference type="PROSITE" id="PS50885"/>
    </source>
</evidence>
<dbReference type="PROSITE" id="PS50109">
    <property type="entry name" value="HIS_KIN"/>
    <property type="match status" value="1"/>
</dbReference>
<dbReference type="PANTHER" id="PTHR45436:SF5">
    <property type="entry name" value="SENSOR HISTIDINE KINASE TRCS"/>
    <property type="match status" value="1"/>
</dbReference>
<evidence type="ECO:0000256" key="3">
    <source>
        <dbReference type="ARBA" id="ARBA00012438"/>
    </source>
</evidence>
<comment type="catalytic activity">
    <reaction evidence="1">
        <text>ATP + protein L-histidine = ADP + protein N-phospho-L-histidine.</text>
        <dbReference type="EC" id="2.7.13.3"/>
    </reaction>
</comment>
<keyword evidence="8 11" id="KW-1133">Transmembrane helix</keyword>
<dbReference type="AlphaFoldDB" id="A0A1I1LY06"/>
<dbReference type="InterPro" id="IPR003660">
    <property type="entry name" value="HAMP_dom"/>
</dbReference>
<dbReference type="Proteomes" id="UP000199514">
    <property type="component" value="Unassembled WGS sequence"/>
</dbReference>
<dbReference type="InterPro" id="IPR003661">
    <property type="entry name" value="HisK_dim/P_dom"/>
</dbReference>
<evidence type="ECO:0000256" key="1">
    <source>
        <dbReference type="ARBA" id="ARBA00000085"/>
    </source>
</evidence>
<dbReference type="Gene3D" id="1.10.287.130">
    <property type="match status" value="1"/>
</dbReference>
<dbReference type="SUPFAM" id="SSF47384">
    <property type="entry name" value="Homodimeric domain of signal transducing histidine kinase"/>
    <property type="match status" value="1"/>
</dbReference>
<dbReference type="CDD" id="cd06225">
    <property type="entry name" value="HAMP"/>
    <property type="match status" value="1"/>
</dbReference>
<gene>
    <name evidence="14" type="ORF">SAMN05421780_10981</name>
</gene>
<evidence type="ECO:0000313" key="14">
    <source>
        <dbReference type="EMBL" id="SFC75203.1"/>
    </source>
</evidence>
<feature type="transmembrane region" description="Helical" evidence="11">
    <location>
        <begin position="7"/>
        <end position="28"/>
    </location>
</feature>
<accession>A0A1I1LY06</accession>
<dbReference type="OrthoDB" id="594725at2"/>
<evidence type="ECO:0000256" key="7">
    <source>
        <dbReference type="ARBA" id="ARBA00022777"/>
    </source>
</evidence>
<feature type="domain" description="Histidine kinase" evidence="12">
    <location>
        <begin position="243"/>
        <end position="461"/>
    </location>
</feature>
<evidence type="ECO:0000256" key="2">
    <source>
        <dbReference type="ARBA" id="ARBA00004370"/>
    </source>
</evidence>
<keyword evidence="4" id="KW-0597">Phosphoprotein</keyword>
<dbReference type="InterPro" id="IPR050428">
    <property type="entry name" value="TCS_sensor_his_kinase"/>
</dbReference>
<evidence type="ECO:0000259" key="12">
    <source>
        <dbReference type="PROSITE" id="PS50109"/>
    </source>
</evidence>
<dbReference type="RefSeq" id="WP_091514567.1">
    <property type="nucleotide sequence ID" value="NZ_FOLE01000009.1"/>
</dbReference>
<dbReference type="STRING" id="927664.SAMN05421780_10981"/>
<dbReference type="Gene3D" id="6.10.340.10">
    <property type="match status" value="1"/>
</dbReference>
<dbReference type="Pfam" id="PF00672">
    <property type="entry name" value="HAMP"/>
    <property type="match status" value="1"/>
</dbReference>
<evidence type="ECO:0000313" key="15">
    <source>
        <dbReference type="Proteomes" id="UP000199514"/>
    </source>
</evidence>
<keyword evidence="7 14" id="KW-0418">Kinase</keyword>
<dbReference type="InterPro" id="IPR036890">
    <property type="entry name" value="HATPase_C_sf"/>
</dbReference>
<evidence type="ECO:0000256" key="4">
    <source>
        <dbReference type="ARBA" id="ARBA00022553"/>
    </source>
</evidence>
<dbReference type="GO" id="GO:0005886">
    <property type="term" value="C:plasma membrane"/>
    <property type="evidence" value="ECO:0007669"/>
    <property type="project" value="TreeGrafter"/>
</dbReference>
<keyword evidence="9" id="KW-0902">Two-component regulatory system</keyword>
<dbReference type="SMART" id="SM00388">
    <property type="entry name" value="HisKA"/>
    <property type="match status" value="1"/>
</dbReference>
<evidence type="ECO:0000256" key="9">
    <source>
        <dbReference type="ARBA" id="ARBA00023012"/>
    </source>
</evidence>
<dbReference type="InterPro" id="IPR036097">
    <property type="entry name" value="HisK_dim/P_sf"/>
</dbReference>
<evidence type="ECO:0000256" key="11">
    <source>
        <dbReference type="SAM" id="Phobius"/>
    </source>
</evidence>
<dbReference type="PRINTS" id="PR00344">
    <property type="entry name" value="BCTRLSENSOR"/>
</dbReference>
<dbReference type="SMART" id="SM00304">
    <property type="entry name" value="HAMP"/>
    <property type="match status" value="1"/>
</dbReference>
<sequence length="470" mass="54002">MKLKVRLSILFAVVFAGITLLLNAYVYISYADFRREEFFQRLRIKAVNTLHLLEDLQEIDPEKLRAIGQNTLNPLYEEKIYIFDNQHQLVYSSIDSNHAVSYSERLLHQIEEKQYIEYIDAENQHEQIGIKTKYKGHDYVILASAYDNVGRRKLQNLIYSLLIASFVGIVIGAVTGYIFMQRAFKPIEVLSYNIKSITERNLQQLVPVNPSQNDEITELAYSFNQMLQRLDAAFDSRKAFVRHASHELRTPIARMMSDAEQALNKNLTEQEYKAVLQVLVKDLDQISELINSLLLLSRTAKLERVDGLKPERIDDILFETIDKAIGVRPNLKVSVEFLPQDLENSDLFALSCDKSLISTVFMNMLENAAKYAPDQKVNVYLDEDDEMIYAYFVNGGKTLSPEEQGYLFTPFFRAANSASQVGHGLGLSICNRIARYYGGYVQYSISAEKENQFLVTFSKKIEGKNYYTEI</sequence>
<dbReference type="SMART" id="SM00387">
    <property type="entry name" value="HATPase_c"/>
    <property type="match status" value="1"/>
</dbReference>
<evidence type="ECO:0000256" key="10">
    <source>
        <dbReference type="ARBA" id="ARBA00023136"/>
    </source>
</evidence>
<keyword evidence="10 11" id="KW-0472">Membrane</keyword>
<dbReference type="InterPro" id="IPR005467">
    <property type="entry name" value="His_kinase_dom"/>
</dbReference>
<dbReference type="PROSITE" id="PS50885">
    <property type="entry name" value="HAMP"/>
    <property type="match status" value="1"/>
</dbReference>
<dbReference type="CDD" id="cd00082">
    <property type="entry name" value="HisKA"/>
    <property type="match status" value="1"/>
</dbReference>
<feature type="transmembrane region" description="Helical" evidence="11">
    <location>
        <begin position="157"/>
        <end position="180"/>
    </location>
</feature>
<dbReference type="PANTHER" id="PTHR45436">
    <property type="entry name" value="SENSOR HISTIDINE KINASE YKOH"/>
    <property type="match status" value="1"/>
</dbReference>
<evidence type="ECO:0000256" key="5">
    <source>
        <dbReference type="ARBA" id="ARBA00022679"/>
    </source>
</evidence>
<dbReference type="InterPro" id="IPR003594">
    <property type="entry name" value="HATPase_dom"/>
</dbReference>
<dbReference type="EMBL" id="FOLE01000009">
    <property type="protein sequence ID" value="SFC75203.1"/>
    <property type="molecule type" value="Genomic_DNA"/>
</dbReference>
<dbReference type="SUPFAM" id="SSF55874">
    <property type="entry name" value="ATPase domain of HSP90 chaperone/DNA topoisomerase II/histidine kinase"/>
    <property type="match status" value="1"/>
</dbReference>
<dbReference type="GO" id="GO:0000155">
    <property type="term" value="F:phosphorelay sensor kinase activity"/>
    <property type="evidence" value="ECO:0007669"/>
    <property type="project" value="InterPro"/>
</dbReference>